<dbReference type="InterPro" id="IPR050204">
    <property type="entry name" value="AraC_XylS_family_regulators"/>
</dbReference>
<gene>
    <name evidence="5" type="ORF">N0A02_30290</name>
</gene>
<dbReference type="Proteomes" id="UP001469089">
    <property type="component" value="Unassembled WGS sequence"/>
</dbReference>
<keyword evidence="1" id="KW-0805">Transcription regulation</keyword>
<evidence type="ECO:0000256" key="3">
    <source>
        <dbReference type="ARBA" id="ARBA00023163"/>
    </source>
</evidence>
<keyword evidence="6" id="KW-1185">Reference proteome</keyword>
<protein>
    <submittedName>
        <fullName evidence="5">AraC family transcriptional regulator</fullName>
    </submittedName>
</protein>
<name>A0ABV1LWS3_9BURK</name>
<dbReference type="EMBL" id="JAOALG010000002">
    <property type="protein sequence ID" value="MEQ5843752.1"/>
    <property type="molecule type" value="Genomic_DNA"/>
</dbReference>
<dbReference type="InterPro" id="IPR009057">
    <property type="entry name" value="Homeodomain-like_sf"/>
</dbReference>
<keyword evidence="2" id="KW-0238">DNA-binding</keyword>
<sequence length="300" mass="33238">MADGSLYDDDQPSRSTTDVWSFSRLIGGGAIGIARAAAQKIPYNPASFDSGGETDVLVLVVLQGCGSFTQDGITMQAGPGDIIFRHARGSSSARIDSAMKALILRIPDHRFFGAHVGTRKRCEPRLISRDAPGAVLAASVALTSLRRLSLMSAAEIYFTEQAIIRLFSAAYVSAVPTAEARKEAPRRWEHLTALIDAQACDPELTLRRVAEKVGISIRFVHKLFQQKGDRFGSYLLACRLEHARAELESLHFRHLNVAEIAYRSGFNDPSHFSRTFRIRFDVAPSIYRQRFTLQESRTKP</sequence>
<dbReference type="InterPro" id="IPR018060">
    <property type="entry name" value="HTH_AraC"/>
</dbReference>
<organism evidence="5 6">
    <name type="scientific">Paraburkholderia acidicola</name>
    <dbReference type="NCBI Taxonomy" id="1912599"/>
    <lineage>
        <taxon>Bacteria</taxon>
        <taxon>Pseudomonadati</taxon>
        <taxon>Pseudomonadota</taxon>
        <taxon>Betaproteobacteria</taxon>
        <taxon>Burkholderiales</taxon>
        <taxon>Burkholderiaceae</taxon>
        <taxon>Paraburkholderia</taxon>
    </lineage>
</organism>
<dbReference type="PANTHER" id="PTHR46796">
    <property type="entry name" value="HTH-TYPE TRANSCRIPTIONAL ACTIVATOR RHAS-RELATED"/>
    <property type="match status" value="1"/>
</dbReference>
<feature type="domain" description="HTH araC/xylS-type" evidence="4">
    <location>
        <begin position="189"/>
        <end position="290"/>
    </location>
</feature>
<evidence type="ECO:0000259" key="4">
    <source>
        <dbReference type="PROSITE" id="PS01124"/>
    </source>
</evidence>
<evidence type="ECO:0000256" key="1">
    <source>
        <dbReference type="ARBA" id="ARBA00023015"/>
    </source>
</evidence>
<accession>A0ABV1LWS3</accession>
<dbReference type="SUPFAM" id="SSF46689">
    <property type="entry name" value="Homeodomain-like"/>
    <property type="match status" value="1"/>
</dbReference>
<dbReference type="PRINTS" id="PR00032">
    <property type="entry name" value="HTHARAC"/>
</dbReference>
<comment type="caution">
    <text evidence="5">The sequence shown here is derived from an EMBL/GenBank/DDBJ whole genome shotgun (WGS) entry which is preliminary data.</text>
</comment>
<dbReference type="PANTHER" id="PTHR46796:SF6">
    <property type="entry name" value="ARAC SUBFAMILY"/>
    <property type="match status" value="1"/>
</dbReference>
<proteinExistence type="predicted"/>
<reference evidence="5 6" key="1">
    <citation type="journal article" date="2024" name="Chem. Sci.">
        <title>Discovery of a lagriamide polyketide by integrated genome mining, isotopic labeling, and untargeted metabolomics.</title>
        <authorList>
            <person name="Fergusson C.H."/>
            <person name="Saulog J."/>
            <person name="Paulo B.S."/>
            <person name="Wilson D.M."/>
            <person name="Liu D.Y."/>
            <person name="Morehouse N.J."/>
            <person name="Waterworth S."/>
            <person name="Barkei J."/>
            <person name="Gray C.A."/>
            <person name="Kwan J.C."/>
            <person name="Eustaquio A.S."/>
            <person name="Linington R.G."/>
        </authorList>
    </citation>
    <scope>NUCLEOTIDE SEQUENCE [LARGE SCALE GENOMIC DNA]</scope>
    <source>
        <strain evidence="5 6">RL17-338-BIF-B</strain>
    </source>
</reference>
<dbReference type="Pfam" id="PF12833">
    <property type="entry name" value="HTH_18"/>
    <property type="match status" value="1"/>
</dbReference>
<dbReference type="RefSeq" id="WP_349545359.1">
    <property type="nucleotide sequence ID" value="NZ_JAOALG010000002.1"/>
</dbReference>
<keyword evidence="3" id="KW-0804">Transcription</keyword>
<dbReference type="SMART" id="SM00342">
    <property type="entry name" value="HTH_ARAC"/>
    <property type="match status" value="1"/>
</dbReference>
<dbReference type="Gene3D" id="1.10.10.60">
    <property type="entry name" value="Homeodomain-like"/>
    <property type="match status" value="1"/>
</dbReference>
<evidence type="ECO:0000256" key="2">
    <source>
        <dbReference type="ARBA" id="ARBA00023125"/>
    </source>
</evidence>
<dbReference type="PROSITE" id="PS01124">
    <property type="entry name" value="HTH_ARAC_FAMILY_2"/>
    <property type="match status" value="1"/>
</dbReference>
<evidence type="ECO:0000313" key="6">
    <source>
        <dbReference type="Proteomes" id="UP001469089"/>
    </source>
</evidence>
<evidence type="ECO:0000313" key="5">
    <source>
        <dbReference type="EMBL" id="MEQ5843752.1"/>
    </source>
</evidence>
<dbReference type="InterPro" id="IPR020449">
    <property type="entry name" value="Tscrpt_reg_AraC-type_HTH"/>
</dbReference>